<feature type="transmembrane region" description="Helical" evidence="1">
    <location>
        <begin position="30"/>
        <end position="52"/>
    </location>
</feature>
<dbReference type="EMBL" id="BMLB01000003">
    <property type="protein sequence ID" value="GGK70852.1"/>
    <property type="molecule type" value="Genomic_DNA"/>
</dbReference>
<keyword evidence="3" id="KW-1185">Reference proteome</keyword>
<reference evidence="3" key="1">
    <citation type="journal article" date="2019" name="Int. J. Syst. Evol. Microbiol.">
        <title>The Global Catalogue of Microorganisms (GCM) 10K type strain sequencing project: providing services to taxonomists for standard genome sequencing and annotation.</title>
        <authorList>
            <consortium name="The Broad Institute Genomics Platform"/>
            <consortium name="The Broad Institute Genome Sequencing Center for Infectious Disease"/>
            <person name="Wu L."/>
            <person name="Ma J."/>
        </authorList>
    </citation>
    <scope>NUCLEOTIDE SEQUENCE [LARGE SCALE GENOMIC DNA]</scope>
    <source>
        <strain evidence="3">CGMCC 1.5362</strain>
    </source>
</reference>
<evidence type="ECO:0008006" key="4">
    <source>
        <dbReference type="Google" id="ProtNLM"/>
    </source>
</evidence>
<evidence type="ECO:0000313" key="2">
    <source>
        <dbReference type="EMBL" id="GGK70852.1"/>
    </source>
</evidence>
<sequence>MPVDPVLAAVSAFGVSVVSAVTQVVPIEAYLAGLGLVGGGVGLWLVATLAGVGHAVGKLAWYEVGVAAHRSQRFRDWLERPRVKASYTRWLAAFERRPRLVLVMVLASALTGLPPLAVAPTIAGQLRAGRWATVTCIAVGRTLRFAVLLGAVALVVDLA</sequence>
<evidence type="ECO:0000313" key="3">
    <source>
        <dbReference type="Proteomes" id="UP000662111"/>
    </source>
</evidence>
<gene>
    <name evidence="2" type="ORF">GCM10011509_19120</name>
</gene>
<evidence type="ECO:0000256" key="1">
    <source>
        <dbReference type="SAM" id="Phobius"/>
    </source>
</evidence>
<accession>A0ABQ2F944</accession>
<comment type="caution">
    <text evidence="2">The sequence shown here is derived from an EMBL/GenBank/DDBJ whole genome shotgun (WGS) entry which is preliminary data.</text>
</comment>
<protein>
    <recommendedName>
        <fullName evidence="4">VTT domain-containing protein</fullName>
    </recommendedName>
</protein>
<dbReference type="Proteomes" id="UP000662111">
    <property type="component" value="Unassembled WGS sequence"/>
</dbReference>
<feature type="transmembrane region" description="Helical" evidence="1">
    <location>
        <begin position="100"/>
        <end position="119"/>
    </location>
</feature>
<feature type="transmembrane region" description="Helical" evidence="1">
    <location>
        <begin position="131"/>
        <end position="156"/>
    </location>
</feature>
<proteinExistence type="predicted"/>
<keyword evidence="1" id="KW-1133">Transmembrane helix</keyword>
<keyword evidence="1" id="KW-0812">Transmembrane</keyword>
<keyword evidence="1" id="KW-0472">Membrane</keyword>
<name>A0ABQ2F944_9MICO</name>
<organism evidence="2 3">
    <name type="scientific">Ornithinimicrobium pekingense</name>
    <dbReference type="NCBI Taxonomy" id="384677"/>
    <lineage>
        <taxon>Bacteria</taxon>
        <taxon>Bacillati</taxon>
        <taxon>Actinomycetota</taxon>
        <taxon>Actinomycetes</taxon>
        <taxon>Micrococcales</taxon>
        <taxon>Ornithinimicrobiaceae</taxon>
        <taxon>Ornithinimicrobium</taxon>
    </lineage>
</organism>